<comment type="subunit">
    <text evidence="4">Homodimer.</text>
</comment>
<dbReference type="InterPro" id="IPR050106">
    <property type="entry name" value="HistidinolP_aminotransfase"/>
</dbReference>
<dbReference type="InterPro" id="IPR015422">
    <property type="entry name" value="PyrdxlP-dep_Trfase_small"/>
</dbReference>
<sequence>MHMSAPEHHTDAAAEEVTRIHPRSVLGRLPRYAAGKPPVVIEGLQSFKLSSNENPLPPLPAVLQAIGSQTAVNRYPDPMTTTLRTELAAFLGVPPEDIVTGAGSLGALNQILAAFAGQNDYDAPDEVIYPWRSFEAYPICVGLAGAMSVQVPLLPDSTHDLDAMASAITDRTRVILLCTPNNPTGPALAEQEVRGFLAKVPRNIVVVLDEAYVEFVRKEEAVEGLQLYRDYPNVIVLRTFSKAHGLAGLRVGYSISRPALTEHLRVSATPFAVSQIAEHAAVTSLQHIDEVRERVQTIVDERNRVVDGLKQLGWEVPEAEGNFIWLALGENTPEFAALAEQQALSVRPFGVEGIRVSIGEPEANSRFLELCATYTKGPGVS</sequence>
<keyword evidence="1 4" id="KW-0032">Aminotransferase</keyword>
<evidence type="ECO:0000313" key="7">
    <source>
        <dbReference type="Proteomes" id="UP001500974"/>
    </source>
</evidence>
<dbReference type="InterPro" id="IPR024892">
    <property type="entry name" value="ArAT"/>
</dbReference>
<keyword evidence="2 4" id="KW-0808">Transferase</keyword>
<keyword evidence="7" id="KW-1185">Reference proteome</keyword>
<proteinExistence type="inferred from homology"/>
<dbReference type="Proteomes" id="UP001500974">
    <property type="component" value="Unassembled WGS sequence"/>
</dbReference>
<organism evidence="6 7">
    <name type="scientific">Arthrobacter parietis</name>
    <dbReference type="NCBI Taxonomy" id="271434"/>
    <lineage>
        <taxon>Bacteria</taxon>
        <taxon>Bacillati</taxon>
        <taxon>Actinomycetota</taxon>
        <taxon>Actinomycetes</taxon>
        <taxon>Micrococcales</taxon>
        <taxon>Micrococcaceae</taxon>
        <taxon>Arthrobacter</taxon>
    </lineage>
</organism>
<dbReference type="EMBL" id="BAAAON010000001">
    <property type="protein sequence ID" value="GAA2174006.1"/>
    <property type="molecule type" value="Genomic_DNA"/>
</dbReference>
<dbReference type="NCBIfam" id="NF002878">
    <property type="entry name" value="PRK03321.1"/>
    <property type="match status" value="1"/>
</dbReference>
<dbReference type="InterPro" id="IPR015421">
    <property type="entry name" value="PyrdxlP-dep_Trfase_major"/>
</dbReference>
<keyword evidence="3 4" id="KW-0663">Pyridoxal phosphate</keyword>
<dbReference type="Gene3D" id="3.90.1150.10">
    <property type="entry name" value="Aspartate Aminotransferase, domain 1"/>
    <property type="match status" value="1"/>
</dbReference>
<evidence type="ECO:0000256" key="4">
    <source>
        <dbReference type="HAMAP-Rule" id="MF_01513"/>
    </source>
</evidence>
<dbReference type="CDD" id="cd00609">
    <property type="entry name" value="AAT_like"/>
    <property type="match status" value="1"/>
</dbReference>
<dbReference type="InterPro" id="IPR004839">
    <property type="entry name" value="Aminotransferase_I/II_large"/>
</dbReference>
<dbReference type="SUPFAM" id="SSF53383">
    <property type="entry name" value="PLP-dependent transferases"/>
    <property type="match status" value="1"/>
</dbReference>
<dbReference type="HAMAP" id="MF_01513">
    <property type="entry name" value="Phe_aminotrans_2"/>
    <property type="match status" value="1"/>
</dbReference>
<comment type="caution">
    <text evidence="6">The sequence shown here is derived from an EMBL/GenBank/DDBJ whole genome shotgun (WGS) entry which is preliminary data.</text>
</comment>
<accession>A0ABN3ASZ5</accession>
<comment type="similarity">
    <text evidence="4">Belongs to the class-II pyridoxal-phosphate-dependent aminotransferase family.</text>
</comment>
<name>A0ABN3ASZ5_9MICC</name>
<dbReference type="PANTHER" id="PTHR43643">
    <property type="entry name" value="HISTIDINOL-PHOSPHATE AMINOTRANSFERASE 2"/>
    <property type="match status" value="1"/>
</dbReference>
<evidence type="ECO:0000256" key="1">
    <source>
        <dbReference type="ARBA" id="ARBA00022576"/>
    </source>
</evidence>
<comment type="function">
    <text evidence="4">Aminotransferase that catalyzes the conversion of aromatic amino acids and 2-oxoglutarate into corresponding aromatic oxo acids and L-glutamate.</text>
</comment>
<protein>
    <recommendedName>
        <fullName evidence="4">Aromatic amino acid aminotransferase</fullName>
        <shortName evidence="4">ArAT</shortName>
        <ecNumber evidence="4">2.6.1.57</ecNumber>
    </recommendedName>
</protein>
<reference evidence="6 7" key="1">
    <citation type="journal article" date="2019" name="Int. J. Syst. Evol. Microbiol.">
        <title>The Global Catalogue of Microorganisms (GCM) 10K type strain sequencing project: providing services to taxonomists for standard genome sequencing and annotation.</title>
        <authorList>
            <consortium name="The Broad Institute Genomics Platform"/>
            <consortium name="The Broad Institute Genome Sequencing Center for Infectious Disease"/>
            <person name="Wu L."/>
            <person name="Ma J."/>
        </authorList>
    </citation>
    <scope>NUCLEOTIDE SEQUENCE [LARGE SCALE GENOMIC DNA]</scope>
    <source>
        <strain evidence="6 7">JCM 14917</strain>
    </source>
</reference>
<feature type="modified residue" description="N6-(pyridoxal phosphate)lysine" evidence="4">
    <location>
        <position position="242"/>
    </location>
</feature>
<comment type="catalytic activity">
    <reaction evidence="4">
        <text>an aromatic L-alpha-amino acid + 2-oxoglutarate = an aromatic oxo-acid + L-glutamate</text>
        <dbReference type="Rhea" id="RHEA:17533"/>
        <dbReference type="ChEBI" id="CHEBI:16810"/>
        <dbReference type="ChEBI" id="CHEBI:29985"/>
        <dbReference type="ChEBI" id="CHEBI:73309"/>
        <dbReference type="ChEBI" id="CHEBI:84824"/>
        <dbReference type="EC" id="2.6.1.57"/>
    </reaction>
</comment>
<gene>
    <name evidence="6" type="primary">hisC</name>
    <name evidence="4" type="synonym">pat</name>
    <name evidence="6" type="ORF">GCM10009784_10550</name>
</gene>
<dbReference type="InterPro" id="IPR015424">
    <property type="entry name" value="PyrdxlP-dep_Trfase"/>
</dbReference>
<comment type="cofactor">
    <cofactor evidence="4">
        <name>pyridoxal 5'-phosphate</name>
        <dbReference type="ChEBI" id="CHEBI:597326"/>
    </cofactor>
</comment>
<dbReference type="EC" id="2.6.1.57" evidence="4"/>
<feature type="domain" description="Aminotransferase class I/classII large" evidence="5">
    <location>
        <begin position="47"/>
        <end position="368"/>
    </location>
</feature>
<dbReference type="Pfam" id="PF00155">
    <property type="entry name" value="Aminotran_1_2"/>
    <property type="match status" value="1"/>
</dbReference>
<evidence type="ECO:0000313" key="6">
    <source>
        <dbReference type="EMBL" id="GAA2174006.1"/>
    </source>
</evidence>
<evidence type="ECO:0000256" key="2">
    <source>
        <dbReference type="ARBA" id="ARBA00022679"/>
    </source>
</evidence>
<evidence type="ECO:0000259" key="5">
    <source>
        <dbReference type="Pfam" id="PF00155"/>
    </source>
</evidence>
<dbReference type="PANTHER" id="PTHR43643:SF3">
    <property type="entry name" value="HISTIDINOL-PHOSPHATE AMINOTRANSFERASE"/>
    <property type="match status" value="1"/>
</dbReference>
<evidence type="ECO:0000256" key="3">
    <source>
        <dbReference type="ARBA" id="ARBA00022898"/>
    </source>
</evidence>
<dbReference type="Gene3D" id="3.40.640.10">
    <property type="entry name" value="Type I PLP-dependent aspartate aminotransferase-like (Major domain)"/>
    <property type="match status" value="1"/>
</dbReference>